<comment type="caution">
    <text evidence="2">The sequence shown here is derived from an EMBL/GenBank/DDBJ whole genome shotgun (WGS) entry which is preliminary data.</text>
</comment>
<proteinExistence type="predicted"/>
<dbReference type="EMBL" id="QGKV02002055">
    <property type="protein sequence ID" value="KAF3498283.1"/>
    <property type="molecule type" value="Genomic_DNA"/>
</dbReference>
<protein>
    <recommendedName>
        <fullName evidence="4">DUF4005 domain-containing protein</fullName>
    </recommendedName>
</protein>
<reference evidence="2 3" key="1">
    <citation type="journal article" date="2020" name="BMC Genomics">
        <title>Intraspecific diversification of the crop wild relative Brassica cretica Lam. using demographic model selection.</title>
        <authorList>
            <person name="Kioukis A."/>
            <person name="Michalopoulou V.A."/>
            <person name="Briers L."/>
            <person name="Pirintsos S."/>
            <person name="Studholme D.J."/>
            <person name="Pavlidis P."/>
            <person name="Sarris P.F."/>
        </authorList>
    </citation>
    <scope>NUCLEOTIDE SEQUENCE [LARGE SCALE GENOMIC DNA]</scope>
    <source>
        <strain evidence="3">cv. PFS-1207/04</strain>
    </source>
</reference>
<name>A0ABQ7AKY6_BRACR</name>
<keyword evidence="3" id="KW-1185">Reference proteome</keyword>
<evidence type="ECO:0000313" key="2">
    <source>
        <dbReference type="EMBL" id="KAF3498283.1"/>
    </source>
</evidence>
<evidence type="ECO:0000256" key="1">
    <source>
        <dbReference type="SAM" id="MobiDB-lite"/>
    </source>
</evidence>
<dbReference type="Proteomes" id="UP000266723">
    <property type="component" value="Unassembled WGS sequence"/>
</dbReference>
<organism evidence="2 3">
    <name type="scientific">Brassica cretica</name>
    <name type="common">Mustard</name>
    <dbReference type="NCBI Taxonomy" id="69181"/>
    <lineage>
        <taxon>Eukaryota</taxon>
        <taxon>Viridiplantae</taxon>
        <taxon>Streptophyta</taxon>
        <taxon>Embryophyta</taxon>
        <taxon>Tracheophyta</taxon>
        <taxon>Spermatophyta</taxon>
        <taxon>Magnoliopsida</taxon>
        <taxon>eudicotyledons</taxon>
        <taxon>Gunneridae</taxon>
        <taxon>Pentapetalae</taxon>
        <taxon>rosids</taxon>
        <taxon>malvids</taxon>
        <taxon>Brassicales</taxon>
        <taxon>Brassicaceae</taxon>
        <taxon>Brassiceae</taxon>
        <taxon>Brassica</taxon>
    </lineage>
</organism>
<feature type="region of interest" description="Disordered" evidence="1">
    <location>
        <begin position="150"/>
        <end position="200"/>
    </location>
</feature>
<feature type="compositionally biased region" description="Basic and acidic residues" evidence="1">
    <location>
        <begin position="173"/>
        <end position="184"/>
    </location>
</feature>
<feature type="compositionally biased region" description="Basic and acidic residues" evidence="1">
    <location>
        <begin position="150"/>
        <end position="165"/>
    </location>
</feature>
<gene>
    <name evidence="2" type="ORF">DY000_02056664</name>
</gene>
<evidence type="ECO:0008006" key="4">
    <source>
        <dbReference type="Google" id="ProtNLM"/>
    </source>
</evidence>
<feature type="region of interest" description="Disordered" evidence="1">
    <location>
        <begin position="84"/>
        <end position="132"/>
    </location>
</feature>
<sequence length="200" mass="23347">MLYSTRSYAVFKQTRSYAVFSLLHPRKNCPEKLLKDRQNIQEARSPLTFRLASQEIHKLQDPVKLKDTAEKGYKTEQTNLGYRRTTHQPFQERVDRHGRAFGERQSTKQTRNPPPTERAVREAETSRLTWRKKTTQDVLQTYNSLGYVKDRDQTNRSVQRGKDLFPQRSSSHKKPEQSAEHEVDSGLVPSLVNTHKEPNL</sequence>
<evidence type="ECO:0000313" key="3">
    <source>
        <dbReference type="Proteomes" id="UP000266723"/>
    </source>
</evidence>
<feature type="compositionally biased region" description="Basic and acidic residues" evidence="1">
    <location>
        <begin position="90"/>
        <end position="106"/>
    </location>
</feature>
<accession>A0ABQ7AKY6</accession>